<evidence type="ECO:0000259" key="1">
    <source>
        <dbReference type="Pfam" id="PF04773"/>
    </source>
</evidence>
<dbReference type="Gene3D" id="2.60.120.1440">
    <property type="match status" value="1"/>
</dbReference>
<dbReference type="EMBL" id="VLKG01000005">
    <property type="protein sequence ID" value="TWH71422.1"/>
    <property type="molecule type" value="Genomic_DNA"/>
</dbReference>
<feature type="domain" description="FecR protein" evidence="1">
    <location>
        <begin position="103"/>
        <end position="194"/>
    </location>
</feature>
<reference evidence="3 4" key="1">
    <citation type="submission" date="2019-07" db="EMBL/GenBank/DDBJ databases">
        <title>Genomic Encyclopedia of Type Strains, Phase I: the one thousand microbial genomes (KMG-I) project.</title>
        <authorList>
            <person name="Kyrpides N."/>
        </authorList>
    </citation>
    <scope>NUCLEOTIDE SEQUENCE [LARGE SCALE GENOMIC DNA]</scope>
    <source>
        <strain evidence="3 4">DSM 375</strain>
    </source>
</reference>
<organism evidence="3 4">
    <name type="scientific">Azomonas agilis</name>
    <dbReference type="NCBI Taxonomy" id="116849"/>
    <lineage>
        <taxon>Bacteria</taxon>
        <taxon>Pseudomonadati</taxon>
        <taxon>Pseudomonadota</taxon>
        <taxon>Gammaproteobacteria</taxon>
        <taxon>Pseudomonadales</taxon>
        <taxon>Pseudomonadaceae</taxon>
        <taxon>Azomonas</taxon>
    </lineage>
</organism>
<dbReference type="Pfam" id="PF16220">
    <property type="entry name" value="DUF4880"/>
    <property type="match status" value="1"/>
</dbReference>
<evidence type="ECO:0000259" key="2">
    <source>
        <dbReference type="Pfam" id="PF16220"/>
    </source>
</evidence>
<dbReference type="GO" id="GO:0016989">
    <property type="term" value="F:sigma factor antagonist activity"/>
    <property type="evidence" value="ECO:0007669"/>
    <property type="project" value="TreeGrafter"/>
</dbReference>
<gene>
    <name evidence="3" type="ORF">LX59_01708</name>
</gene>
<dbReference type="Proteomes" id="UP000319627">
    <property type="component" value="Unassembled WGS sequence"/>
</dbReference>
<keyword evidence="4" id="KW-1185">Reference proteome</keyword>
<sequence length="311" mass="35302">MPKPSDEELDQSLPPLIEEALQWLVRLHAGDARDTDWEAYECWCQTSTEHQAAAQTAEHLWQQLGSLQRPPRRRLLPMVALMLTLGSASLLLWQGQEQGWMADYQTSVGEHRRLQLADGSLLELAPQTRVDLDFNDQQRIVHLYTGELHVQVAKDPTRPFLVTAAGGQIRALGTGFDVQRTAEQVQLIVTEHAVQVQIDQQQAEVQAGQRLQYNAQGLSVPVPVDVRSATAWRRDRLVFDGQPLGQVLDALSRYHSGLLWVPDKDLRQLPVTGLFDTKNPQAQLELLERSLPIRIRRLPWLTLIERDDQHP</sequence>
<comment type="caution">
    <text evidence="3">The sequence shown here is derived from an EMBL/GenBank/DDBJ whole genome shotgun (WGS) entry which is preliminary data.</text>
</comment>
<dbReference type="AlphaFoldDB" id="A0A562IKL9"/>
<dbReference type="PIRSF" id="PIRSF018266">
    <property type="entry name" value="FecR"/>
    <property type="match status" value="1"/>
</dbReference>
<dbReference type="PANTHER" id="PTHR30273">
    <property type="entry name" value="PERIPLASMIC SIGNAL SENSOR AND SIGMA FACTOR ACTIVATOR FECR-RELATED"/>
    <property type="match status" value="1"/>
</dbReference>
<evidence type="ECO:0000313" key="4">
    <source>
        <dbReference type="Proteomes" id="UP000319627"/>
    </source>
</evidence>
<protein>
    <submittedName>
        <fullName evidence="3">FecR family protein</fullName>
    </submittedName>
</protein>
<dbReference type="InterPro" id="IPR032623">
    <property type="entry name" value="FecR_N"/>
</dbReference>
<dbReference type="OrthoDB" id="9771237at2"/>
<dbReference type="Pfam" id="PF04773">
    <property type="entry name" value="FecR"/>
    <property type="match status" value="1"/>
</dbReference>
<dbReference type="InterPro" id="IPR012373">
    <property type="entry name" value="Ferrdict_sens_TM"/>
</dbReference>
<accession>A0A562IKL9</accession>
<proteinExistence type="predicted"/>
<dbReference type="PANTHER" id="PTHR30273:SF2">
    <property type="entry name" value="PROTEIN FECR"/>
    <property type="match status" value="1"/>
</dbReference>
<dbReference type="InterPro" id="IPR006860">
    <property type="entry name" value="FecR"/>
</dbReference>
<dbReference type="RefSeq" id="WP_144571416.1">
    <property type="nucleotide sequence ID" value="NZ_VLKG01000005.1"/>
</dbReference>
<dbReference type="Gene3D" id="3.55.50.30">
    <property type="match status" value="1"/>
</dbReference>
<feature type="domain" description="FecR N-terminal" evidence="2">
    <location>
        <begin position="18"/>
        <end position="60"/>
    </location>
</feature>
<name>A0A562IKL9_9GAMM</name>
<evidence type="ECO:0000313" key="3">
    <source>
        <dbReference type="EMBL" id="TWH71422.1"/>
    </source>
</evidence>